<evidence type="ECO:0000256" key="8">
    <source>
        <dbReference type="SAM" id="MobiDB-lite"/>
    </source>
</evidence>
<sequence>MTPEGPDSGAPVRENGRPARRVRRTATAGTATAAATAAATAGTASAPAGAEAGGTAVIGGTRPVAPELAPPRRRPWLLVVAAVVVLGLLAASLAIGVYDITGNDFGSEMFWITRVPRTLALVLAGAAMATSGLVMQMLTQNRFVDATTSGTTEWAALGLLLSALLLPGLGLVGKMVIASCFAFVGAMLFMLILRRIVIRTTLVVPLIGIMLGAIVSSLTTFLAAQFNLLQMLGTWFMGSFTAVVRGRYEVLWVVAVVTILVFLMADRITVAGLGKDVATSVGVRYEAILIGGTALVAVAAGVTTVVVGFLPLLGLVVPNIVSMIRGDNVRSNLPWVCLGGIALVVVCDIIGRLIIMPFEIPVSMVLGLVGAVVFVTLLLRQRER</sequence>
<evidence type="ECO:0000256" key="9">
    <source>
        <dbReference type="SAM" id="Phobius"/>
    </source>
</evidence>
<keyword evidence="3" id="KW-0813">Transport</keyword>
<keyword evidence="11" id="KW-1185">Reference proteome</keyword>
<feature type="transmembrane region" description="Helical" evidence="9">
    <location>
        <begin position="118"/>
        <end position="139"/>
    </location>
</feature>
<feature type="transmembrane region" description="Helical" evidence="9">
    <location>
        <begin position="151"/>
        <end position="169"/>
    </location>
</feature>
<dbReference type="PROSITE" id="PS51318">
    <property type="entry name" value="TAT"/>
    <property type="match status" value="1"/>
</dbReference>
<keyword evidence="4" id="KW-1003">Cell membrane</keyword>
<dbReference type="PANTHER" id="PTHR30472">
    <property type="entry name" value="FERRIC ENTEROBACTIN TRANSPORT SYSTEM PERMEASE PROTEIN"/>
    <property type="match status" value="1"/>
</dbReference>
<organism evidence="10 11">
    <name type="scientific">Leucobacter muris</name>
    <dbReference type="NCBI Taxonomy" id="1935379"/>
    <lineage>
        <taxon>Bacteria</taxon>
        <taxon>Bacillati</taxon>
        <taxon>Actinomycetota</taxon>
        <taxon>Actinomycetes</taxon>
        <taxon>Micrococcales</taxon>
        <taxon>Microbacteriaceae</taxon>
        <taxon>Leucobacter</taxon>
    </lineage>
</organism>
<dbReference type="SUPFAM" id="SSF81345">
    <property type="entry name" value="ABC transporter involved in vitamin B12 uptake, BtuC"/>
    <property type="match status" value="1"/>
</dbReference>
<feature type="transmembrane region" description="Helical" evidence="9">
    <location>
        <begin position="333"/>
        <end position="354"/>
    </location>
</feature>
<dbReference type="PANTHER" id="PTHR30472:SF27">
    <property type="entry name" value="PETROBACTIN IMPORT SYSTEM PERMEASE PROTEIN YCLN"/>
    <property type="match status" value="1"/>
</dbReference>
<evidence type="ECO:0000313" key="11">
    <source>
        <dbReference type="Proteomes" id="UP000285768"/>
    </source>
</evidence>
<proteinExistence type="inferred from homology"/>
<feature type="transmembrane region" description="Helical" evidence="9">
    <location>
        <begin position="360"/>
        <end position="379"/>
    </location>
</feature>
<keyword evidence="7 9" id="KW-0472">Membrane</keyword>
<dbReference type="InterPro" id="IPR037294">
    <property type="entry name" value="ABC_BtuC-like"/>
</dbReference>
<evidence type="ECO:0000256" key="7">
    <source>
        <dbReference type="ARBA" id="ARBA00023136"/>
    </source>
</evidence>
<dbReference type="CDD" id="cd06550">
    <property type="entry name" value="TM_ABC_iron-siderophores_like"/>
    <property type="match status" value="1"/>
</dbReference>
<evidence type="ECO:0000256" key="3">
    <source>
        <dbReference type="ARBA" id="ARBA00022448"/>
    </source>
</evidence>
<evidence type="ECO:0000256" key="5">
    <source>
        <dbReference type="ARBA" id="ARBA00022692"/>
    </source>
</evidence>
<name>A0ABX5QJN9_9MICO</name>
<evidence type="ECO:0000256" key="2">
    <source>
        <dbReference type="ARBA" id="ARBA00007935"/>
    </source>
</evidence>
<feature type="transmembrane region" description="Helical" evidence="9">
    <location>
        <begin position="288"/>
        <end position="321"/>
    </location>
</feature>
<feature type="region of interest" description="Disordered" evidence="8">
    <location>
        <begin position="1"/>
        <end position="50"/>
    </location>
</feature>
<feature type="transmembrane region" description="Helical" evidence="9">
    <location>
        <begin position="76"/>
        <end position="98"/>
    </location>
</feature>
<feature type="transmembrane region" description="Helical" evidence="9">
    <location>
        <begin position="175"/>
        <end position="193"/>
    </location>
</feature>
<keyword evidence="6 9" id="KW-1133">Transmembrane helix</keyword>
<dbReference type="EMBL" id="CP035037">
    <property type="protein sequence ID" value="QAB19263.1"/>
    <property type="molecule type" value="Genomic_DNA"/>
</dbReference>
<reference evidence="10 11" key="1">
    <citation type="submission" date="2019-01" db="EMBL/GenBank/DDBJ databases">
        <title>Leucobacter muris sp. nov. isolated from the nose of a laboratory mouse.</title>
        <authorList>
            <person name="Benga L."/>
            <person name="Sproeer C."/>
            <person name="Schumann P."/>
            <person name="Verbarg S."/>
            <person name="Bunk B."/>
            <person name="Engelhardt E."/>
            <person name="Benten P.M."/>
            <person name="Sager M."/>
        </authorList>
    </citation>
    <scope>NUCLEOTIDE SEQUENCE [LARGE SCALE GENOMIC DNA]</scope>
    <source>
        <strain evidence="10 11">DSM 101948</strain>
    </source>
</reference>
<comment type="subcellular location">
    <subcellularLocation>
        <location evidence="1">Cell membrane</location>
        <topology evidence="1">Multi-pass membrane protein</topology>
    </subcellularLocation>
</comment>
<dbReference type="Pfam" id="PF01032">
    <property type="entry name" value="FecCD"/>
    <property type="match status" value="1"/>
</dbReference>
<feature type="compositionally biased region" description="Low complexity" evidence="8">
    <location>
        <begin position="25"/>
        <end position="50"/>
    </location>
</feature>
<protein>
    <submittedName>
        <fullName evidence="10">ABC transporter permease</fullName>
    </submittedName>
</protein>
<evidence type="ECO:0000256" key="4">
    <source>
        <dbReference type="ARBA" id="ARBA00022475"/>
    </source>
</evidence>
<keyword evidence="5 9" id="KW-0812">Transmembrane</keyword>
<evidence type="ECO:0000256" key="6">
    <source>
        <dbReference type="ARBA" id="ARBA00022989"/>
    </source>
</evidence>
<accession>A0ABX5QJN9</accession>
<evidence type="ECO:0000256" key="1">
    <source>
        <dbReference type="ARBA" id="ARBA00004651"/>
    </source>
</evidence>
<dbReference type="Proteomes" id="UP000285768">
    <property type="component" value="Chromosome"/>
</dbReference>
<feature type="transmembrane region" description="Helical" evidence="9">
    <location>
        <begin position="250"/>
        <end position="268"/>
    </location>
</feature>
<dbReference type="Gene3D" id="1.10.3470.10">
    <property type="entry name" value="ABC transporter involved in vitamin B12 uptake, BtuC"/>
    <property type="match status" value="1"/>
</dbReference>
<dbReference type="InterPro" id="IPR000522">
    <property type="entry name" value="ABC_transptr_permease_BtuC"/>
</dbReference>
<feature type="transmembrane region" description="Helical" evidence="9">
    <location>
        <begin position="200"/>
        <end position="218"/>
    </location>
</feature>
<gene>
    <name evidence="10" type="ORF">Leucomu_11825</name>
</gene>
<comment type="similarity">
    <text evidence="2">Belongs to the binding-protein-dependent transport system permease family. FecCD subfamily.</text>
</comment>
<evidence type="ECO:0000313" key="10">
    <source>
        <dbReference type="EMBL" id="QAB19263.1"/>
    </source>
</evidence>
<dbReference type="InterPro" id="IPR006311">
    <property type="entry name" value="TAT_signal"/>
</dbReference>